<dbReference type="EMBL" id="CAXAQS010000944">
    <property type="protein sequence ID" value="CAK9253883.1"/>
    <property type="molecule type" value="Genomic_DNA"/>
</dbReference>
<dbReference type="Pfam" id="PF06217">
    <property type="entry name" value="GAGA_bind"/>
    <property type="match status" value="1"/>
</dbReference>
<comment type="caution">
    <text evidence="8">The sequence shown here is derived from an EMBL/GenBank/DDBJ whole genome shotgun (WGS) entry which is preliminary data.</text>
</comment>
<feature type="compositionally biased region" description="Low complexity" evidence="7">
    <location>
        <begin position="284"/>
        <end position="294"/>
    </location>
</feature>
<feature type="region of interest" description="Disordered" evidence="7">
    <location>
        <begin position="329"/>
        <end position="362"/>
    </location>
</feature>
<dbReference type="PANTHER" id="PTHR35552:SF1">
    <property type="entry name" value="MEDIATOR OF RNA POLYMERASE II TRANSCRIPTION SUBUNIT 8"/>
    <property type="match status" value="1"/>
</dbReference>
<dbReference type="InterPro" id="IPR010409">
    <property type="entry name" value="GAGA-bd_tscrpt_act"/>
</dbReference>
<accession>A0ABP0VHG9</accession>
<comment type="similarity">
    <text evidence="2">Belongs to the BBR/BPC family.</text>
</comment>
<evidence type="ECO:0000256" key="1">
    <source>
        <dbReference type="ARBA" id="ARBA00004123"/>
    </source>
</evidence>
<evidence type="ECO:0000313" key="9">
    <source>
        <dbReference type="Proteomes" id="UP001497444"/>
    </source>
</evidence>
<keyword evidence="6" id="KW-0539">Nucleus</keyword>
<feature type="region of interest" description="Disordered" evidence="7">
    <location>
        <begin position="385"/>
        <end position="413"/>
    </location>
</feature>
<proteinExistence type="inferred from homology"/>
<keyword evidence="4" id="KW-0238">DNA-binding</keyword>
<keyword evidence="9" id="KW-1185">Reference proteome</keyword>
<dbReference type="SMART" id="SM01226">
    <property type="entry name" value="GAGA_bind"/>
    <property type="match status" value="1"/>
</dbReference>
<gene>
    <name evidence="8" type="ORF">CSSPJE1EN1_LOCUS29261</name>
</gene>
<keyword evidence="5" id="KW-0804">Transcription</keyword>
<feature type="region of interest" description="Disordered" evidence="7">
    <location>
        <begin position="262"/>
        <end position="294"/>
    </location>
</feature>
<evidence type="ECO:0000256" key="5">
    <source>
        <dbReference type="ARBA" id="ARBA00023163"/>
    </source>
</evidence>
<reference evidence="8" key="1">
    <citation type="submission" date="2024-02" db="EMBL/GenBank/DDBJ databases">
        <authorList>
            <consortium name="ELIXIR-Norway"/>
            <consortium name="Elixir Norway"/>
        </authorList>
    </citation>
    <scope>NUCLEOTIDE SEQUENCE</scope>
</reference>
<evidence type="ECO:0000256" key="7">
    <source>
        <dbReference type="SAM" id="MobiDB-lite"/>
    </source>
</evidence>
<protein>
    <recommendedName>
        <fullName evidence="10">Mediator of RNA polymerase II transcription subunit 8</fullName>
    </recommendedName>
</protein>
<dbReference type="InterPro" id="IPR038795">
    <property type="entry name" value="MED8_plant"/>
</dbReference>
<organism evidence="8 9">
    <name type="scientific">Sphagnum jensenii</name>
    <dbReference type="NCBI Taxonomy" id="128206"/>
    <lineage>
        <taxon>Eukaryota</taxon>
        <taxon>Viridiplantae</taxon>
        <taxon>Streptophyta</taxon>
        <taxon>Embryophyta</taxon>
        <taxon>Bryophyta</taxon>
        <taxon>Sphagnophytina</taxon>
        <taxon>Sphagnopsida</taxon>
        <taxon>Sphagnales</taxon>
        <taxon>Sphagnaceae</taxon>
        <taxon>Sphagnum</taxon>
    </lineage>
</organism>
<evidence type="ECO:0000313" key="8">
    <source>
        <dbReference type="EMBL" id="CAK9253883.1"/>
    </source>
</evidence>
<evidence type="ECO:0000256" key="6">
    <source>
        <dbReference type="ARBA" id="ARBA00023242"/>
    </source>
</evidence>
<dbReference type="Proteomes" id="UP001497444">
    <property type="component" value="Unassembled WGS sequence"/>
</dbReference>
<comment type="subcellular location">
    <subcellularLocation>
        <location evidence="1">Nucleus</location>
    </subcellularLocation>
</comment>
<sequence>MAAVGGGQAAPPPKADMAPVLQQLNLASLRTRTQDLHNAISRILHAFTTQPSLKWSEVLGQFAMVNVELLNLVEDIKPILKVFVVYPKNVNAENSTILPIMLSSKLLPEMEAEEATMKEQILSGISSLPVHAQNEKIQRQIETVRLVCDAAEKVLQEARKVYGLSTRQGPVALTTLDKAQAARIAEQEKVIRAASNYGEGLRIQPDQQQMASVLPSHIASALGTDGAVHCIGMQLTNPHLSRANPLQNIVGTGNLPGVVSAATPSQFVNSPRSSTGNFNAPSPQQQQLQQIQQQQQQQQQQHQQQQAVMMQRQQQKFQQLQKQQLQAQVQQNQQLRQPGTPPIPQAELQGKQSPGHSPGVMARNTAFCPEMKKPQNWSLPLQRRMQGPQIEGDQEEGQIRESENASRSSYTTVPVSAPTPIPYCSCTGLNQQCYRWGNGGWQSACCTTLISLYPLPMNPKKRGSRLAGRKMSAGAFDKLLEKLALEGVDVRYSVDLKDHWAKHGTNRYVTLR</sequence>
<evidence type="ECO:0000256" key="2">
    <source>
        <dbReference type="ARBA" id="ARBA00007911"/>
    </source>
</evidence>
<evidence type="ECO:0008006" key="10">
    <source>
        <dbReference type="Google" id="ProtNLM"/>
    </source>
</evidence>
<dbReference type="PANTHER" id="PTHR35552">
    <property type="entry name" value="MEDIATOR OF RNA POLYMERASE II TRANSCRIPTION SUBUNIT 8"/>
    <property type="match status" value="1"/>
</dbReference>
<feature type="compositionally biased region" description="Polar residues" evidence="7">
    <location>
        <begin position="262"/>
        <end position="283"/>
    </location>
</feature>
<name>A0ABP0VHG9_9BRYO</name>
<keyword evidence="3" id="KW-0805">Transcription regulation</keyword>
<evidence type="ECO:0000256" key="3">
    <source>
        <dbReference type="ARBA" id="ARBA00023015"/>
    </source>
</evidence>
<evidence type="ECO:0000256" key="4">
    <source>
        <dbReference type="ARBA" id="ARBA00023125"/>
    </source>
</evidence>